<proteinExistence type="inferred from homology"/>
<dbReference type="PANTHER" id="PTHR42893:SF9">
    <property type="entry name" value="PROTEIN DETOXIFICATION 46, CHLOROPLASTIC"/>
    <property type="match status" value="1"/>
</dbReference>
<dbReference type="InterPro" id="IPR044644">
    <property type="entry name" value="DinF-like"/>
</dbReference>
<evidence type="ECO:0000256" key="3">
    <source>
        <dbReference type="ARBA" id="ARBA00022692"/>
    </source>
</evidence>
<evidence type="ECO:0000256" key="5">
    <source>
        <dbReference type="ARBA" id="ARBA00023136"/>
    </source>
</evidence>
<feature type="transmembrane region" description="Helical" evidence="6">
    <location>
        <begin position="322"/>
        <end position="345"/>
    </location>
</feature>
<dbReference type="NCBIfam" id="TIGR00797">
    <property type="entry name" value="matE"/>
    <property type="match status" value="1"/>
</dbReference>
<feature type="transmembrane region" description="Helical" evidence="6">
    <location>
        <begin position="194"/>
        <end position="218"/>
    </location>
</feature>
<keyword evidence="5 6" id="KW-0472">Membrane</keyword>
<reference evidence="8" key="2">
    <citation type="submission" date="2017-06" db="EMBL/GenBank/DDBJ databases">
        <title>The pomegranate genome and the genomics of punicalagin biosynthesis.</title>
        <authorList>
            <person name="Xu C."/>
        </authorList>
    </citation>
    <scope>NUCLEOTIDE SEQUENCE [LARGE SCALE GENOMIC DNA]</scope>
    <source>
        <tissue evidence="8">Fresh leaf</tissue>
    </source>
</reference>
<dbReference type="EMBL" id="MTKT01002229">
    <property type="protein sequence ID" value="OWM80303.1"/>
    <property type="molecule type" value="Genomic_DNA"/>
</dbReference>
<evidence type="ECO:0000256" key="2">
    <source>
        <dbReference type="ARBA" id="ARBA00010199"/>
    </source>
</evidence>
<comment type="similarity">
    <text evidence="2 6">Belongs to the multi antimicrobial extrusion (MATE) (TC 2.A.66.1) family.</text>
</comment>
<feature type="transmembrane region" description="Helical" evidence="6">
    <location>
        <begin position="161"/>
        <end position="182"/>
    </location>
</feature>
<dbReference type="OrthoDB" id="423427at2759"/>
<comment type="subcellular location">
    <subcellularLocation>
        <location evidence="1">Membrane</location>
        <topology evidence="1">Multi-pass membrane protein</topology>
    </subcellularLocation>
</comment>
<evidence type="ECO:0000313" key="10">
    <source>
        <dbReference type="Proteomes" id="UP000515151"/>
    </source>
</evidence>
<feature type="transmembrane region" description="Helical" evidence="6">
    <location>
        <begin position="414"/>
        <end position="438"/>
    </location>
</feature>
<feature type="transmembrane region" description="Helical" evidence="6">
    <location>
        <begin position="510"/>
        <end position="529"/>
    </location>
</feature>
<dbReference type="GO" id="GO:0015297">
    <property type="term" value="F:antiporter activity"/>
    <property type="evidence" value="ECO:0007669"/>
    <property type="project" value="InterPro"/>
</dbReference>
<keyword evidence="10" id="KW-1185">Reference proteome</keyword>
<dbReference type="PANTHER" id="PTHR42893">
    <property type="entry name" value="PROTEIN DETOXIFICATION 44, CHLOROPLASTIC-RELATED"/>
    <property type="match status" value="1"/>
</dbReference>
<evidence type="ECO:0000313" key="9">
    <source>
        <dbReference type="Proteomes" id="UP000197138"/>
    </source>
</evidence>
<feature type="transmembrane region" description="Helical" evidence="6">
    <location>
        <begin position="238"/>
        <end position="259"/>
    </location>
</feature>
<evidence type="ECO:0000256" key="6">
    <source>
        <dbReference type="RuleBase" id="RU004914"/>
    </source>
</evidence>
<dbReference type="Proteomes" id="UP000197138">
    <property type="component" value="Unassembled WGS sequence"/>
</dbReference>
<evidence type="ECO:0000313" key="11">
    <source>
        <dbReference type="RefSeq" id="XP_031384359.1"/>
    </source>
</evidence>
<dbReference type="Proteomes" id="UP000515151">
    <property type="component" value="Chromosome 2"/>
</dbReference>
<dbReference type="Pfam" id="PF01554">
    <property type="entry name" value="MatE"/>
    <property type="match status" value="2"/>
</dbReference>
<keyword evidence="4 6" id="KW-1133">Transmembrane helix</keyword>
<dbReference type="CDD" id="cd13136">
    <property type="entry name" value="MATE_DinF_like"/>
    <property type="match status" value="1"/>
</dbReference>
<dbReference type="GeneID" id="116198147"/>
<gene>
    <name evidence="11" type="primary">LOC116198147</name>
    <name evidence="8" type="ORF">CDL15_Pgr019583</name>
</gene>
<accession>A0A218X5V6</accession>
<feature type="transmembrane region" description="Helical" evidence="6">
    <location>
        <begin position="271"/>
        <end position="291"/>
    </location>
</feature>
<dbReference type="RefSeq" id="XP_031384359.1">
    <property type="nucleotide sequence ID" value="XM_031528499.1"/>
</dbReference>
<feature type="transmembrane region" description="Helical" evidence="6">
    <location>
        <begin position="351"/>
        <end position="371"/>
    </location>
</feature>
<feature type="region of interest" description="Disordered" evidence="7">
    <location>
        <begin position="61"/>
        <end position="103"/>
    </location>
</feature>
<dbReference type="InterPro" id="IPR002528">
    <property type="entry name" value="MATE_fam"/>
</dbReference>
<dbReference type="GO" id="GO:0042910">
    <property type="term" value="F:xenobiotic transmembrane transporter activity"/>
    <property type="evidence" value="ECO:0007669"/>
    <property type="project" value="InterPro"/>
</dbReference>
<reference evidence="9" key="1">
    <citation type="journal article" date="2017" name="Plant J.">
        <title>The pomegranate (Punica granatum L.) genome and the genomics of punicalagin biosynthesis.</title>
        <authorList>
            <person name="Qin G."/>
            <person name="Xu C."/>
            <person name="Ming R."/>
            <person name="Tang H."/>
            <person name="Guyot R."/>
            <person name="Kramer E.M."/>
            <person name="Hu Y."/>
            <person name="Yi X."/>
            <person name="Qi Y."/>
            <person name="Xu X."/>
            <person name="Gao Z."/>
            <person name="Pan H."/>
            <person name="Jian J."/>
            <person name="Tian Y."/>
            <person name="Yue Z."/>
            <person name="Xu Y."/>
        </authorList>
    </citation>
    <scope>NUCLEOTIDE SEQUENCE [LARGE SCALE GENOMIC DNA]</scope>
    <source>
        <strain evidence="9">cv. Dabenzi</strain>
    </source>
</reference>
<feature type="transmembrane region" description="Helical" evidence="6">
    <location>
        <begin position="119"/>
        <end position="141"/>
    </location>
</feature>
<dbReference type="GO" id="GO:0016020">
    <property type="term" value="C:membrane"/>
    <property type="evidence" value="ECO:0007669"/>
    <property type="project" value="UniProtKB-SubCell"/>
</dbReference>
<feature type="compositionally biased region" description="Acidic residues" evidence="7">
    <location>
        <begin position="84"/>
        <end position="103"/>
    </location>
</feature>
<sequence length="553" mass="59578">MLLCKALVQSPGTPLLRSRPSRLPPPLFLSPPRFFFKPHTARAPLPLRAEPLHLTRCISSQGHGVVEQEEPGTETVGGGGDDFGSSEEKEEEEEERGAETGEELAEQGLLKQMKEIVKFAGPATGLWLCGPLMSLIDTAVIGQGSSLELAALGPATVLCDYMSYIFMFLSVATSNMVATSLAQQDKDEVQHQISVLLFVGLNCGLLMLLFTKFFGSWALTAFSGPKNVHIVPAANTYIQIRGIAWPFVLIGWVAQSASLGMKDSWGPLKALAAASAVNGIGDIILCTFLGYGIAGAAWATMVSQVIAAYMMIAALNEKGYNAFALSVPSAGELVSIIGLAAPVFITMTSKVAFYSLLIYFATSMGTITVAAHQVMLQTFSMCTVWGEPLSQTAQSFMPELIYGQKRSLEKAKTLLKSLVIIGAILGVTLGSVGTFIPWCFPRIFTSDHDVIREMHTVLIPYFMALSVTPPTHSLEGTLLAGRDLKFISASMSGCLAWGALLLMLVSSKGFGLMGCWFALSGFQWARFFIALRRLISPNSFLNSDCKLEKLRAA</sequence>
<evidence type="ECO:0000256" key="1">
    <source>
        <dbReference type="ARBA" id="ARBA00004141"/>
    </source>
</evidence>
<dbReference type="AlphaFoldDB" id="A0A218X5V6"/>
<evidence type="ECO:0000256" key="7">
    <source>
        <dbReference type="SAM" id="MobiDB-lite"/>
    </source>
</evidence>
<evidence type="ECO:0000256" key="4">
    <source>
        <dbReference type="ARBA" id="ARBA00022989"/>
    </source>
</evidence>
<protein>
    <recommendedName>
        <fullName evidence="6">Protein DETOXIFICATION</fullName>
    </recommendedName>
    <alternativeName>
        <fullName evidence="6">Multidrug and toxic compound extrusion protein</fullName>
    </alternativeName>
</protein>
<reference evidence="10" key="3">
    <citation type="journal article" date="2020" name="Plant Biotechnol. J.">
        <title>The pomegranate (Punica granatum L.) draft genome dissects genetic divergence between soft- and hard-seeded cultivars.</title>
        <authorList>
            <person name="Luo X."/>
            <person name="Li H."/>
            <person name="Wu Z."/>
            <person name="Yao W."/>
            <person name="Zhao P."/>
            <person name="Cao D."/>
            <person name="Yu H."/>
            <person name="Li K."/>
            <person name="Poudel K."/>
            <person name="Zhao D."/>
            <person name="Zhang F."/>
            <person name="Xia X."/>
            <person name="Chen L."/>
            <person name="Wang Q."/>
            <person name="Jing D."/>
            <person name="Cao S."/>
        </authorList>
    </citation>
    <scope>NUCLEOTIDE SEQUENCE [LARGE SCALE GENOMIC DNA]</scope>
</reference>
<reference evidence="11" key="4">
    <citation type="submission" date="2025-04" db="UniProtKB">
        <authorList>
            <consortium name="RefSeq"/>
        </authorList>
    </citation>
    <scope>IDENTIFICATION</scope>
    <source>
        <tissue evidence="11">Leaf</tissue>
    </source>
</reference>
<evidence type="ECO:0000313" key="8">
    <source>
        <dbReference type="EMBL" id="OWM80303.1"/>
    </source>
</evidence>
<feature type="transmembrane region" description="Helical" evidence="6">
    <location>
        <begin position="486"/>
        <end position="504"/>
    </location>
</feature>
<organism evidence="8 9">
    <name type="scientific">Punica granatum</name>
    <name type="common">Pomegranate</name>
    <dbReference type="NCBI Taxonomy" id="22663"/>
    <lineage>
        <taxon>Eukaryota</taxon>
        <taxon>Viridiplantae</taxon>
        <taxon>Streptophyta</taxon>
        <taxon>Embryophyta</taxon>
        <taxon>Tracheophyta</taxon>
        <taxon>Spermatophyta</taxon>
        <taxon>Magnoliopsida</taxon>
        <taxon>eudicotyledons</taxon>
        <taxon>Gunneridae</taxon>
        <taxon>Pentapetalae</taxon>
        <taxon>rosids</taxon>
        <taxon>malvids</taxon>
        <taxon>Myrtales</taxon>
        <taxon>Lythraceae</taxon>
        <taxon>Punica</taxon>
    </lineage>
</organism>
<name>A0A218X5V6_PUNGR</name>
<keyword evidence="3 6" id="KW-0812">Transmembrane</keyword>